<dbReference type="Proteomes" id="UP001596505">
    <property type="component" value="Unassembled WGS sequence"/>
</dbReference>
<dbReference type="InterPro" id="IPR023378">
    <property type="entry name" value="YheA/YmcA-like_dom_sf"/>
</dbReference>
<comment type="similarity">
    <text evidence="1">Belongs to the UPF0342 family.</text>
</comment>
<dbReference type="SUPFAM" id="SSF158622">
    <property type="entry name" value="YheA/YmcA-like"/>
    <property type="match status" value="1"/>
</dbReference>
<dbReference type="Pfam" id="PF06133">
    <property type="entry name" value="Com_YlbF"/>
    <property type="match status" value="1"/>
</dbReference>
<name>A0ABW2PQG9_9BACL</name>
<dbReference type="HAMAP" id="MF_01526">
    <property type="entry name" value="UPF0342"/>
    <property type="match status" value="1"/>
</dbReference>
<dbReference type="Gene3D" id="1.20.1500.10">
    <property type="entry name" value="YheA/YmcA-like"/>
    <property type="match status" value="1"/>
</dbReference>
<sequence length="118" mass="13573">MANLHDIAYDLEKAIRDSDEYQTLTNAYKAVNADDVAKKMFDNFRQLQLTLQQKQMTGEQITEEEAQKAQQQVQLIQQHEAISNLMAAEQRMSMLITDLNKIITKPLEDIYGNPENLS</sequence>
<accession>A0ABW2PQG9</accession>
<dbReference type="EMBL" id="JBHTCO010000002">
    <property type="protein sequence ID" value="MFC7391661.1"/>
    <property type="molecule type" value="Genomic_DNA"/>
</dbReference>
<keyword evidence="3" id="KW-1185">Reference proteome</keyword>
<reference evidence="3" key="1">
    <citation type="journal article" date="2019" name="Int. J. Syst. Evol. Microbiol.">
        <title>The Global Catalogue of Microorganisms (GCM) 10K type strain sequencing project: providing services to taxonomists for standard genome sequencing and annotation.</title>
        <authorList>
            <consortium name="The Broad Institute Genomics Platform"/>
            <consortium name="The Broad Institute Genome Sequencing Center for Infectious Disease"/>
            <person name="Wu L."/>
            <person name="Ma J."/>
        </authorList>
    </citation>
    <scope>NUCLEOTIDE SEQUENCE [LARGE SCALE GENOMIC DNA]</scope>
    <source>
        <strain evidence="3">CGMCC 1.16305</strain>
    </source>
</reference>
<organism evidence="2 3">
    <name type="scientific">Scopulibacillus cellulosilyticus</name>
    <dbReference type="NCBI Taxonomy" id="2665665"/>
    <lineage>
        <taxon>Bacteria</taxon>
        <taxon>Bacillati</taxon>
        <taxon>Bacillota</taxon>
        <taxon>Bacilli</taxon>
        <taxon>Bacillales</taxon>
        <taxon>Sporolactobacillaceae</taxon>
        <taxon>Scopulibacillus</taxon>
    </lineage>
</organism>
<protein>
    <recommendedName>
        <fullName evidence="1">UPF0342 protein ACFQRG_01465</fullName>
    </recommendedName>
</protein>
<evidence type="ECO:0000256" key="1">
    <source>
        <dbReference type="HAMAP-Rule" id="MF_01526"/>
    </source>
</evidence>
<gene>
    <name evidence="2" type="ORF">ACFQRG_01465</name>
</gene>
<dbReference type="RefSeq" id="WP_380962896.1">
    <property type="nucleotide sequence ID" value="NZ_JBHTCO010000002.1"/>
</dbReference>
<proteinExistence type="inferred from homology"/>
<dbReference type="InterPro" id="IPR010368">
    <property type="entry name" value="Com_YlbF"/>
</dbReference>
<evidence type="ECO:0000313" key="2">
    <source>
        <dbReference type="EMBL" id="MFC7391661.1"/>
    </source>
</evidence>
<evidence type="ECO:0000313" key="3">
    <source>
        <dbReference type="Proteomes" id="UP001596505"/>
    </source>
</evidence>
<comment type="caution">
    <text evidence="2">The sequence shown here is derived from an EMBL/GenBank/DDBJ whole genome shotgun (WGS) entry which is preliminary data.</text>
</comment>